<evidence type="ECO:0000313" key="3">
    <source>
        <dbReference type="Proteomes" id="UP000321374"/>
    </source>
</evidence>
<dbReference type="Pfam" id="PF13304">
    <property type="entry name" value="AAA_21"/>
    <property type="match status" value="1"/>
</dbReference>
<dbReference type="EMBL" id="SSGG01000012">
    <property type="protein sequence ID" value="TXI38678.1"/>
    <property type="molecule type" value="Genomic_DNA"/>
</dbReference>
<evidence type="ECO:0000313" key="2">
    <source>
        <dbReference type="EMBL" id="TXI38678.1"/>
    </source>
</evidence>
<comment type="caution">
    <text evidence="2">The sequence shown here is derived from an EMBL/GenBank/DDBJ whole genome shotgun (WGS) entry which is preliminary data.</text>
</comment>
<dbReference type="SMART" id="SM00382">
    <property type="entry name" value="AAA"/>
    <property type="match status" value="1"/>
</dbReference>
<dbReference type="Gene3D" id="3.40.50.300">
    <property type="entry name" value="P-loop containing nucleotide triphosphate hydrolases"/>
    <property type="match status" value="1"/>
</dbReference>
<dbReference type="InterPro" id="IPR051396">
    <property type="entry name" value="Bact_Antivir_Def_Nuclease"/>
</dbReference>
<gene>
    <name evidence="2" type="ORF">E6Q51_00700</name>
</gene>
<name>A0A5C7WQ32_METME</name>
<dbReference type="InterPro" id="IPR003593">
    <property type="entry name" value="AAA+_ATPase"/>
</dbReference>
<accession>A0A5C7WQ32</accession>
<evidence type="ECO:0000259" key="1">
    <source>
        <dbReference type="SMART" id="SM00382"/>
    </source>
</evidence>
<dbReference type="GO" id="GO:0005524">
    <property type="term" value="F:ATP binding"/>
    <property type="evidence" value="ECO:0007669"/>
    <property type="project" value="UniProtKB-KW"/>
</dbReference>
<keyword evidence="2" id="KW-0547">Nucleotide-binding</keyword>
<keyword evidence="2" id="KW-0067">ATP-binding</keyword>
<dbReference type="InterPro" id="IPR003959">
    <property type="entry name" value="ATPase_AAA_core"/>
</dbReference>
<protein>
    <submittedName>
        <fullName evidence="2">ATP-binding protein</fullName>
    </submittedName>
</protein>
<sequence length="605" mass="68532">MRIESIELINHHPIKHLKISNMGNTLVIAGANGSGKTRLKQAIVQTLQGVPLMNITIAATRDEEREEKYFNGTKLEITKGVRNATLDNYISSRKYGAGRYVGSLVQIDSSRSVQSLQYTTVNWLGGDPDDIESPSNFYFNSFTNRWQDFVNYIHQKSAARDKKIAEAMKENPEFKGTKILSKYPDPFQKYKEIFTSILPGKKLKDINPASPGEFRFTDQNEQELPFSALSSGEQEVIKVLFDVARKDIRHSVIIVDEPELHLHPTLTFKLIETLKSIGDHTNQFIFLTHSPDLISTYYSTGDVYFIDQKDNGGNQAHRLSDLDHEHKEVASLIGQNLGMFAVGKKLVFVEGESSSIDRLSYQKIAQKVDSEIRVLPAGSVLNILALNNIEEQIRKAIFGIDLYMVRDRDGLSDAQVSILEKNGRIKCLKRRHIENYFLDDEVLFMVAERLYLKEGNPKLTKEYIAESLNKIAEESLGFNIYKNTKDYLSLNYFLQLPTVKSIETKSLDIVKGEIVASIISNRDALMNEITDEAISTWVSAEETRLKRKLQDGEWINEFQGKHIFSLLCGGILKADQLRVRQAYVDIALADKPAVFSDVTALFKGM</sequence>
<dbReference type="Proteomes" id="UP000321374">
    <property type="component" value="Unassembled WGS sequence"/>
</dbReference>
<dbReference type="PANTHER" id="PTHR43581">
    <property type="entry name" value="ATP/GTP PHOSPHATASE"/>
    <property type="match status" value="1"/>
</dbReference>
<feature type="domain" description="AAA+ ATPase" evidence="1">
    <location>
        <begin position="22"/>
        <end position="310"/>
    </location>
</feature>
<dbReference type="GO" id="GO:0016887">
    <property type="term" value="F:ATP hydrolysis activity"/>
    <property type="evidence" value="ECO:0007669"/>
    <property type="project" value="InterPro"/>
</dbReference>
<dbReference type="SUPFAM" id="SSF52540">
    <property type="entry name" value="P-loop containing nucleoside triphosphate hydrolases"/>
    <property type="match status" value="1"/>
</dbReference>
<organism evidence="2 3">
    <name type="scientific">Methylophilus methylotrophus</name>
    <name type="common">Bacterium W3A1</name>
    <dbReference type="NCBI Taxonomy" id="17"/>
    <lineage>
        <taxon>Bacteria</taxon>
        <taxon>Pseudomonadati</taxon>
        <taxon>Pseudomonadota</taxon>
        <taxon>Betaproteobacteria</taxon>
        <taxon>Nitrosomonadales</taxon>
        <taxon>Methylophilaceae</taxon>
        <taxon>Methylophilus</taxon>
    </lineage>
</organism>
<dbReference type="InterPro" id="IPR027417">
    <property type="entry name" value="P-loop_NTPase"/>
</dbReference>
<dbReference type="PANTHER" id="PTHR43581:SF4">
    <property type="entry name" value="ATP_GTP PHOSPHATASE"/>
    <property type="match status" value="1"/>
</dbReference>
<proteinExistence type="predicted"/>
<reference evidence="2 3" key="1">
    <citation type="submission" date="2018-09" db="EMBL/GenBank/DDBJ databases">
        <title>Metagenome Assembled Genomes from an Advanced Water Purification Facility.</title>
        <authorList>
            <person name="Stamps B.W."/>
            <person name="Spear J.R."/>
        </authorList>
    </citation>
    <scope>NUCLEOTIDE SEQUENCE [LARGE SCALE GENOMIC DNA]</scope>
    <source>
        <strain evidence="2">Bin_42_2</strain>
    </source>
</reference>
<dbReference type="AlphaFoldDB" id="A0A5C7WQ32"/>